<dbReference type="Proteomes" id="UP001732700">
    <property type="component" value="Chromosome 5D"/>
</dbReference>
<protein>
    <submittedName>
        <fullName evidence="1">Uncharacterized protein</fullName>
    </submittedName>
</protein>
<sequence>MLPSPPLSVARRAATAAASAATRHLLPSVSSLILEPSLPSPSISRRRIRIMPLGERAPPAPLPPCGRSFRAAAGDDGVKGEVLALVVVSFYRFADFPDHADFRRPLKKLCEELRVSEEIPAAESLWEGECFVFDKRVSVEHGLAQGTHKLCYGCKQPISDKDMESPKWEYGVSCPYCFTTKSEEEKERARARQKQFETWGVIGGPDKGRSPKRLESVYGVEENKK</sequence>
<proteinExistence type="predicted"/>
<dbReference type="EnsemblPlants" id="AVESA.00010b.r2.5DG0972930.1">
    <property type="protein sequence ID" value="AVESA.00010b.r2.5DG0972930.1.CDS"/>
    <property type="gene ID" value="AVESA.00010b.r2.5DG0972930"/>
</dbReference>
<accession>A0ACD5YJJ7</accession>
<name>A0ACD5YJJ7_AVESA</name>
<organism evidence="1 2">
    <name type="scientific">Avena sativa</name>
    <name type="common">Oat</name>
    <dbReference type="NCBI Taxonomy" id="4498"/>
    <lineage>
        <taxon>Eukaryota</taxon>
        <taxon>Viridiplantae</taxon>
        <taxon>Streptophyta</taxon>
        <taxon>Embryophyta</taxon>
        <taxon>Tracheophyta</taxon>
        <taxon>Spermatophyta</taxon>
        <taxon>Magnoliopsida</taxon>
        <taxon>Liliopsida</taxon>
        <taxon>Poales</taxon>
        <taxon>Poaceae</taxon>
        <taxon>BOP clade</taxon>
        <taxon>Pooideae</taxon>
        <taxon>Poodae</taxon>
        <taxon>Poeae</taxon>
        <taxon>Poeae Chloroplast Group 1 (Aveneae type)</taxon>
        <taxon>Aveninae</taxon>
        <taxon>Avena</taxon>
    </lineage>
</organism>
<reference evidence="1" key="2">
    <citation type="submission" date="2025-09" db="UniProtKB">
        <authorList>
            <consortium name="EnsemblPlants"/>
        </authorList>
    </citation>
    <scope>IDENTIFICATION</scope>
</reference>
<reference evidence="1" key="1">
    <citation type="submission" date="2021-05" db="EMBL/GenBank/DDBJ databases">
        <authorList>
            <person name="Scholz U."/>
            <person name="Mascher M."/>
            <person name="Fiebig A."/>
        </authorList>
    </citation>
    <scope>NUCLEOTIDE SEQUENCE [LARGE SCALE GENOMIC DNA]</scope>
</reference>
<evidence type="ECO:0000313" key="1">
    <source>
        <dbReference type="EnsemblPlants" id="AVESA.00010b.r2.5DG0972930.1.CDS"/>
    </source>
</evidence>
<evidence type="ECO:0000313" key="2">
    <source>
        <dbReference type="Proteomes" id="UP001732700"/>
    </source>
</evidence>
<keyword evidence="2" id="KW-1185">Reference proteome</keyword>